<evidence type="ECO:0000313" key="6">
    <source>
        <dbReference type="EMBL" id="NWF46420.1"/>
    </source>
</evidence>
<dbReference type="GO" id="GO:0003677">
    <property type="term" value="F:DNA binding"/>
    <property type="evidence" value="ECO:0007669"/>
    <property type="project" value="UniProtKB-KW"/>
</dbReference>
<dbReference type="PRINTS" id="PR00038">
    <property type="entry name" value="HTHLUXR"/>
</dbReference>
<comment type="caution">
    <text evidence="6">The sequence shown here is derived from an EMBL/GenBank/DDBJ whole genome shotgun (WGS) entry which is preliminary data.</text>
</comment>
<evidence type="ECO:0000259" key="5">
    <source>
        <dbReference type="PROSITE" id="PS50110"/>
    </source>
</evidence>
<proteinExistence type="predicted"/>
<dbReference type="InterPro" id="IPR039420">
    <property type="entry name" value="WalR-like"/>
</dbReference>
<name>A0A7Y8GX05_9BURK</name>
<dbReference type="PROSITE" id="PS50043">
    <property type="entry name" value="HTH_LUXR_2"/>
    <property type="match status" value="1"/>
</dbReference>
<dbReference type="GO" id="GO:0000160">
    <property type="term" value="P:phosphorelay signal transduction system"/>
    <property type="evidence" value="ECO:0007669"/>
    <property type="project" value="InterPro"/>
</dbReference>
<dbReference type="Proteomes" id="UP000545507">
    <property type="component" value="Unassembled WGS sequence"/>
</dbReference>
<keyword evidence="7" id="KW-1185">Reference proteome</keyword>
<dbReference type="CDD" id="cd06170">
    <property type="entry name" value="LuxR_C_like"/>
    <property type="match status" value="1"/>
</dbReference>
<dbReference type="InterPro" id="IPR058245">
    <property type="entry name" value="NreC/VraR/RcsB-like_REC"/>
</dbReference>
<dbReference type="SMART" id="SM00421">
    <property type="entry name" value="HTH_LUXR"/>
    <property type="match status" value="1"/>
</dbReference>
<accession>A0A7Y8GX05</accession>
<evidence type="ECO:0000313" key="7">
    <source>
        <dbReference type="Proteomes" id="UP000545507"/>
    </source>
</evidence>
<dbReference type="PANTHER" id="PTHR43214">
    <property type="entry name" value="TWO-COMPONENT RESPONSE REGULATOR"/>
    <property type="match status" value="1"/>
</dbReference>
<dbReference type="PROSITE" id="PS50110">
    <property type="entry name" value="RESPONSE_REGULATORY"/>
    <property type="match status" value="1"/>
</dbReference>
<dbReference type="SMART" id="SM00448">
    <property type="entry name" value="REC"/>
    <property type="match status" value="1"/>
</dbReference>
<dbReference type="GO" id="GO:0006355">
    <property type="term" value="P:regulation of DNA-templated transcription"/>
    <property type="evidence" value="ECO:0007669"/>
    <property type="project" value="InterPro"/>
</dbReference>
<dbReference type="Gene3D" id="3.40.50.2300">
    <property type="match status" value="1"/>
</dbReference>
<reference evidence="6 7" key="1">
    <citation type="submission" date="2019-09" db="EMBL/GenBank/DDBJ databases">
        <title>Hydrogenophaga aromatica sp. nov., isolated from a para-xylene-degrading enrichment culture.</title>
        <authorList>
            <person name="Tancsics A."/>
            <person name="Banerjee S."/>
        </authorList>
    </citation>
    <scope>NUCLEOTIDE SEQUENCE [LARGE SCALE GENOMIC DNA]</scope>
    <source>
        <strain evidence="6 7">D2P1</strain>
    </source>
</reference>
<dbReference type="PANTHER" id="PTHR43214:SF43">
    <property type="entry name" value="TWO-COMPONENT RESPONSE REGULATOR"/>
    <property type="match status" value="1"/>
</dbReference>
<dbReference type="Pfam" id="PF00196">
    <property type="entry name" value="GerE"/>
    <property type="match status" value="1"/>
</dbReference>
<dbReference type="InterPro" id="IPR001789">
    <property type="entry name" value="Sig_transdc_resp-reg_receiver"/>
</dbReference>
<dbReference type="SUPFAM" id="SSF52172">
    <property type="entry name" value="CheY-like"/>
    <property type="match status" value="1"/>
</dbReference>
<dbReference type="Pfam" id="PF00072">
    <property type="entry name" value="Response_reg"/>
    <property type="match status" value="1"/>
</dbReference>
<keyword evidence="1 3" id="KW-0597">Phosphoprotein</keyword>
<evidence type="ECO:0000256" key="3">
    <source>
        <dbReference type="PROSITE-ProRule" id="PRU00169"/>
    </source>
</evidence>
<dbReference type="SUPFAM" id="SSF46894">
    <property type="entry name" value="C-terminal effector domain of the bipartite response regulators"/>
    <property type="match status" value="1"/>
</dbReference>
<dbReference type="InterPro" id="IPR000792">
    <property type="entry name" value="Tscrpt_reg_LuxR_C"/>
</dbReference>
<sequence length="212" mass="22375">MRVLLADDHTLFRAGLTALLGDLPGMDIVGEAGDGAAAVALAIETRPDLVFLDIAMPVMNGIVATAQIKAALPDTRVIVLSMHLNEDHIRGALSAGADGYMVKDAAPAELKLAVQAMRVGQSYLSPAAASLLIQQVLPALRLADPLHALTARQSDVLRLIAEGMTSKGIARQLKVSPKTIDIHRTQLMQRLDIHDIAGLTRFAVRVGLVGSG</sequence>
<dbReference type="InterPro" id="IPR016032">
    <property type="entry name" value="Sig_transdc_resp-reg_C-effctor"/>
</dbReference>
<feature type="domain" description="HTH luxR-type" evidence="4">
    <location>
        <begin position="142"/>
        <end position="207"/>
    </location>
</feature>
<dbReference type="AlphaFoldDB" id="A0A7Y8GX05"/>
<keyword evidence="2" id="KW-0238">DNA-binding</keyword>
<dbReference type="InterPro" id="IPR011006">
    <property type="entry name" value="CheY-like_superfamily"/>
</dbReference>
<feature type="domain" description="Response regulatory" evidence="5">
    <location>
        <begin position="2"/>
        <end position="118"/>
    </location>
</feature>
<feature type="modified residue" description="4-aspartylphosphate" evidence="3">
    <location>
        <position position="53"/>
    </location>
</feature>
<dbReference type="RefSeq" id="WP_177136305.1">
    <property type="nucleotide sequence ID" value="NZ_JAGPWB010000068.1"/>
</dbReference>
<dbReference type="EMBL" id="VYGV01000012">
    <property type="protein sequence ID" value="NWF46420.1"/>
    <property type="molecule type" value="Genomic_DNA"/>
</dbReference>
<organism evidence="6 7">
    <name type="scientific">Hydrogenophaga aromaticivorans</name>
    <dbReference type="NCBI Taxonomy" id="2610898"/>
    <lineage>
        <taxon>Bacteria</taxon>
        <taxon>Pseudomonadati</taxon>
        <taxon>Pseudomonadota</taxon>
        <taxon>Betaproteobacteria</taxon>
        <taxon>Burkholderiales</taxon>
        <taxon>Comamonadaceae</taxon>
        <taxon>Hydrogenophaga</taxon>
    </lineage>
</organism>
<protein>
    <submittedName>
        <fullName evidence="6">Response regulator transcription factor</fullName>
    </submittedName>
</protein>
<evidence type="ECO:0000259" key="4">
    <source>
        <dbReference type="PROSITE" id="PS50043"/>
    </source>
</evidence>
<evidence type="ECO:0000256" key="2">
    <source>
        <dbReference type="ARBA" id="ARBA00023125"/>
    </source>
</evidence>
<gene>
    <name evidence="6" type="ORF">F3K02_14350</name>
</gene>
<dbReference type="CDD" id="cd17535">
    <property type="entry name" value="REC_NarL-like"/>
    <property type="match status" value="1"/>
</dbReference>
<evidence type="ECO:0000256" key="1">
    <source>
        <dbReference type="ARBA" id="ARBA00022553"/>
    </source>
</evidence>